<dbReference type="InterPro" id="IPR036915">
    <property type="entry name" value="Cyclin-like_sf"/>
</dbReference>
<dbReference type="Gene3D" id="1.10.472.10">
    <property type="entry name" value="Cyclin-like"/>
    <property type="match status" value="2"/>
</dbReference>
<sequence length="249" mass="28511">MNADSIYFATDDYIRAASDPQLSSPDSHLLTTLLSEEDQHEYNQLLHVQLTSDVLNIVNQLTSLFHISSSAIWMSMVLLKKLPVESNSFNLLAIIACVTLSCKYQDSPSQVIDYELIAQCYSIEDVRLIQNAEIELLEYFEYDICVATPDHFFSYLINLTADDVKSKQAIEQARSVFFMNFLSNERADLFYNYPSSIVTLSFIYNIASNKTFIMEQMKSFLVHKKDPSHYFKQLLLCTDLLQSCNVING</sequence>
<gene>
    <name evidence="1" type="ORF">CJN711_LOCUS21418</name>
</gene>
<accession>A0A815KAW1</accession>
<dbReference type="AlphaFoldDB" id="A0A815KAW1"/>
<reference evidence="1" key="1">
    <citation type="submission" date="2021-02" db="EMBL/GenBank/DDBJ databases">
        <authorList>
            <person name="Nowell W R."/>
        </authorList>
    </citation>
    <scope>NUCLEOTIDE SEQUENCE</scope>
</reference>
<dbReference type="EMBL" id="CAJNOV010010119">
    <property type="protein sequence ID" value="CAF1390429.1"/>
    <property type="molecule type" value="Genomic_DNA"/>
</dbReference>
<comment type="caution">
    <text evidence="1">The sequence shown here is derived from an EMBL/GenBank/DDBJ whole genome shotgun (WGS) entry which is preliminary data.</text>
</comment>
<evidence type="ECO:0000313" key="2">
    <source>
        <dbReference type="Proteomes" id="UP000663855"/>
    </source>
</evidence>
<dbReference type="SUPFAM" id="SSF47954">
    <property type="entry name" value="Cyclin-like"/>
    <property type="match status" value="1"/>
</dbReference>
<proteinExistence type="predicted"/>
<organism evidence="1 2">
    <name type="scientific">Rotaria magnacalcarata</name>
    <dbReference type="NCBI Taxonomy" id="392030"/>
    <lineage>
        <taxon>Eukaryota</taxon>
        <taxon>Metazoa</taxon>
        <taxon>Spiralia</taxon>
        <taxon>Gnathifera</taxon>
        <taxon>Rotifera</taxon>
        <taxon>Eurotatoria</taxon>
        <taxon>Bdelloidea</taxon>
        <taxon>Philodinida</taxon>
        <taxon>Philodinidae</taxon>
        <taxon>Rotaria</taxon>
    </lineage>
</organism>
<name>A0A815KAW1_9BILA</name>
<dbReference type="Proteomes" id="UP000663855">
    <property type="component" value="Unassembled WGS sequence"/>
</dbReference>
<evidence type="ECO:0000313" key="1">
    <source>
        <dbReference type="EMBL" id="CAF1390429.1"/>
    </source>
</evidence>
<protein>
    <submittedName>
        <fullName evidence="1">Uncharacterized protein</fullName>
    </submittedName>
</protein>